<evidence type="ECO:0000313" key="2">
    <source>
        <dbReference type="EMBL" id="KAL1843606.1"/>
    </source>
</evidence>
<evidence type="ECO:0000256" key="1">
    <source>
        <dbReference type="SAM" id="MobiDB-lite"/>
    </source>
</evidence>
<comment type="caution">
    <text evidence="2">The sequence shown here is derived from an EMBL/GenBank/DDBJ whole genome shotgun (WGS) entry which is preliminary data.</text>
</comment>
<reference evidence="2 3" key="1">
    <citation type="journal article" date="2024" name="Commun. Biol.">
        <title>Comparative genomic analysis of thermophilic fungi reveals convergent evolutionary adaptations and gene losses.</title>
        <authorList>
            <person name="Steindorff A.S."/>
            <person name="Aguilar-Pontes M.V."/>
            <person name="Robinson A.J."/>
            <person name="Andreopoulos B."/>
            <person name="LaButti K."/>
            <person name="Kuo A."/>
            <person name="Mondo S."/>
            <person name="Riley R."/>
            <person name="Otillar R."/>
            <person name="Haridas S."/>
            <person name="Lipzen A."/>
            <person name="Grimwood J."/>
            <person name="Schmutz J."/>
            <person name="Clum A."/>
            <person name="Reid I.D."/>
            <person name="Moisan M.C."/>
            <person name="Butler G."/>
            <person name="Nguyen T.T.M."/>
            <person name="Dewar K."/>
            <person name="Conant G."/>
            <person name="Drula E."/>
            <person name="Henrissat B."/>
            <person name="Hansel C."/>
            <person name="Singer S."/>
            <person name="Hutchinson M.I."/>
            <person name="de Vries R.P."/>
            <person name="Natvig D.O."/>
            <person name="Powell A.J."/>
            <person name="Tsang A."/>
            <person name="Grigoriev I.V."/>
        </authorList>
    </citation>
    <scope>NUCLEOTIDE SEQUENCE [LARGE SCALE GENOMIC DNA]</scope>
    <source>
        <strain evidence="2 3">CBS 620.91</strain>
    </source>
</reference>
<gene>
    <name evidence="2" type="ORF">VTJ49DRAFT_889</name>
</gene>
<feature type="region of interest" description="Disordered" evidence="1">
    <location>
        <begin position="1"/>
        <end position="43"/>
    </location>
</feature>
<feature type="compositionally biased region" description="Polar residues" evidence="1">
    <location>
        <begin position="106"/>
        <end position="117"/>
    </location>
</feature>
<dbReference type="Proteomes" id="UP001583172">
    <property type="component" value="Unassembled WGS sequence"/>
</dbReference>
<evidence type="ECO:0000313" key="3">
    <source>
        <dbReference type="Proteomes" id="UP001583172"/>
    </source>
</evidence>
<dbReference type="EMBL" id="JAZGSY010000013">
    <property type="protein sequence ID" value="KAL1843606.1"/>
    <property type="molecule type" value="Genomic_DNA"/>
</dbReference>
<accession>A0ABR3VP42</accession>
<feature type="compositionally biased region" description="Polar residues" evidence="1">
    <location>
        <begin position="255"/>
        <end position="270"/>
    </location>
</feature>
<proteinExistence type="predicted"/>
<feature type="compositionally biased region" description="Polar residues" evidence="1">
    <location>
        <begin position="1"/>
        <end position="13"/>
    </location>
</feature>
<protein>
    <submittedName>
        <fullName evidence="2">Uncharacterized protein</fullName>
    </submittedName>
</protein>
<name>A0ABR3VP42_HUMIN</name>
<keyword evidence="3" id="KW-1185">Reference proteome</keyword>
<organism evidence="2 3">
    <name type="scientific">Humicola insolens</name>
    <name type="common">Soft-rot fungus</name>
    <dbReference type="NCBI Taxonomy" id="85995"/>
    <lineage>
        <taxon>Eukaryota</taxon>
        <taxon>Fungi</taxon>
        <taxon>Dikarya</taxon>
        <taxon>Ascomycota</taxon>
        <taxon>Pezizomycotina</taxon>
        <taxon>Sordariomycetes</taxon>
        <taxon>Sordariomycetidae</taxon>
        <taxon>Sordariales</taxon>
        <taxon>Chaetomiaceae</taxon>
        <taxon>Mycothermus</taxon>
    </lineage>
</organism>
<sequence length="419" mass="43917">MSSDISQQPSQGAHPTLIDLPAPPSNPDTPSEVPGTPTSTTTSLSALSTIAIKDGHRGAIHHRSHLHSPSPNSLEAERADRISRLTGLSSVSALHNLATGQPRHNVGSQQTTPTSSGFPAIPTGAVLTPAYFDAAGQPVAVTKVSTVGSASATESVGGQTSTSTEVGDHYTTADDRDEDILTEMDSVSMSGYMGPDAMDEDLDNLTSRSVGAYEDRMSDDGNASLVGFGEGAGSTLSGPIYQRRPPAVQGGASGQGPTFTSPPERSSSWYSDGVAPVSSPNPHPSGPALRRDFTAPVALSVERDLGSDTGINQSAAREMLEARMLDGVAVDRTAPGAASMVEARPRHQQPSRVRACTITTTTQAYLDVASSIQPLDIARDSTTIRPMCHVPSSIPRCHPQRLRLHRQRATQQKTRFASG</sequence>
<feature type="region of interest" description="Disordered" evidence="1">
    <location>
        <begin position="242"/>
        <end position="290"/>
    </location>
</feature>
<feature type="region of interest" description="Disordered" evidence="1">
    <location>
        <begin position="99"/>
        <end position="118"/>
    </location>
</feature>